<sequence>MLSRALSRTSSKPKRNAQSPVSLFVVASESIAEPSSHFPTELLNIVAFMILPENHADTRASFRAIASFARVSKTFRQIAFRNFLRSLHLLDSACWNGIYKMVSMHQTRNPDSNAFTLLRTLATDTKSVIDKCTRLRFLRLQELTMFFYKEGLSTQHSTCLRLFSNLTASSSTLSTLTIDLVPRIDRSLLSLISKTFPCLKILSVSVTGRLTSAAQECECWCCFEDVLECSVHSPVPETYSDVSLLAEAFGTALTPLSQLTELRLGIFLSDEYIIYDHIAHQNEDEYIANSPSSCEICENTFGLDVRAREVFASRTISSKLSSLRRICWSTFFCRSEDGAMAGNAEQRQESSGTHFQSGRVEFELDGPEGTWQTRRWRTLP</sequence>
<dbReference type="OrthoDB" id="3159295at2759"/>
<organism evidence="1 2">
    <name type="scientific">Gymnopus androsaceus JB14</name>
    <dbReference type="NCBI Taxonomy" id="1447944"/>
    <lineage>
        <taxon>Eukaryota</taxon>
        <taxon>Fungi</taxon>
        <taxon>Dikarya</taxon>
        <taxon>Basidiomycota</taxon>
        <taxon>Agaricomycotina</taxon>
        <taxon>Agaricomycetes</taxon>
        <taxon>Agaricomycetidae</taxon>
        <taxon>Agaricales</taxon>
        <taxon>Marasmiineae</taxon>
        <taxon>Omphalotaceae</taxon>
        <taxon>Gymnopus</taxon>
    </lineage>
</organism>
<reference evidence="1" key="1">
    <citation type="journal article" date="2019" name="Environ. Microbiol.">
        <title>Fungal ecological strategies reflected in gene transcription - a case study of two litter decomposers.</title>
        <authorList>
            <person name="Barbi F."/>
            <person name="Kohler A."/>
            <person name="Barry K."/>
            <person name="Baskaran P."/>
            <person name="Daum C."/>
            <person name="Fauchery L."/>
            <person name="Ihrmark K."/>
            <person name="Kuo A."/>
            <person name="LaButti K."/>
            <person name="Lipzen A."/>
            <person name="Morin E."/>
            <person name="Grigoriev I.V."/>
            <person name="Henrissat B."/>
            <person name="Lindahl B."/>
            <person name="Martin F."/>
        </authorList>
    </citation>
    <scope>NUCLEOTIDE SEQUENCE</scope>
    <source>
        <strain evidence="1">JB14</strain>
    </source>
</reference>
<evidence type="ECO:0000313" key="1">
    <source>
        <dbReference type="EMBL" id="KAE9399192.1"/>
    </source>
</evidence>
<dbReference type="Proteomes" id="UP000799118">
    <property type="component" value="Unassembled WGS sequence"/>
</dbReference>
<gene>
    <name evidence="1" type="ORF">BT96DRAFT_994162</name>
</gene>
<accession>A0A6A4HK21</accession>
<dbReference type="AlphaFoldDB" id="A0A6A4HK21"/>
<proteinExistence type="predicted"/>
<evidence type="ECO:0000313" key="2">
    <source>
        <dbReference type="Proteomes" id="UP000799118"/>
    </source>
</evidence>
<keyword evidence="2" id="KW-1185">Reference proteome</keyword>
<name>A0A6A4HK21_9AGAR</name>
<protein>
    <submittedName>
        <fullName evidence="1">Uncharacterized protein</fullName>
    </submittedName>
</protein>
<dbReference type="EMBL" id="ML769472">
    <property type="protein sequence ID" value="KAE9399192.1"/>
    <property type="molecule type" value="Genomic_DNA"/>
</dbReference>